<comment type="caution">
    <text evidence="1">The sequence shown here is derived from an EMBL/GenBank/DDBJ whole genome shotgun (WGS) entry which is preliminary data.</text>
</comment>
<sequence>MSVDFSIFSRLGIVYVRYSGFAWLDDSFAAFARYAQHPDYRPGQRQLVDLSGVAGFENDYAKLLALQARKADNFTGHESQTLLVYYAPTRVAYDMAMLIRRSWEGVEGMVIRVAETERQVLELLGQPEESIADLMEKAG</sequence>
<proteinExistence type="predicted"/>
<dbReference type="OrthoDB" id="7877306at2"/>
<evidence type="ECO:0000313" key="1">
    <source>
        <dbReference type="EMBL" id="EAR49517.1"/>
    </source>
</evidence>
<dbReference type="HOGENOM" id="CLU_1843069_0_0_5"/>
<organism evidence="1 2">
    <name type="scientific">Oceanicola granulosus (strain ATCC BAA-861 / DSM 15982 / KCTC 12143 / HTCC2516)</name>
    <dbReference type="NCBI Taxonomy" id="314256"/>
    <lineage>
        <taxon>Bacteria</taxon>
        <taxon>Pseudomonadati</taxon>
        <taxon>Pseudomonadota</taxon>
        <taxon>Alphaproteobacteria</taxon>
        <taxon>Rhodobacterales</taxon>
        <taxon>Roseobacteraceae</taxon>
        <taxon>Oceanicola</taxon>
    </lineage>
</organism>
<dbReference type="Proteomes" id="UP000003635">
    <property type="component" value="Unassembled WGS sequence"/>
</dbReference>
<dbReference type="STRING" id="314256.OG2516_03023"/>
<reference evidence="1 2" key="1">
    <citation type="journal article" date="2010" name="J. Bacteriol.">
        <title>Genome sequences of Oceanicola granulosus HTCC2516(T) and Oceanicola batsensis HTCC2597(TDelta).</title>
        <authorList>
            <person name="Thrash J.C."/>
            <person name="Cho J.C."/>
            <person name="Vergin K.L."/>
            <person name="Giovannoni S.J."/>
        </authorList>
    </citation>
    <scope>NUCLEOTIDE SEQUENCE [LARGE SCALE GENOMIC DNA]</scope>
    <source>
        <strain evidence="2">ATCC BAA-861 / DSM 15982 / KCTC 12143 / HTCC2516</strain>
    </source>
</reference>
<name>Q2CA20_OCEGH</name>
<dbReference type="EMBL" id="AAOT01000063">
    <property type="protein sequence ID" value="EAR49517.1"/>
    <property type="molecule type" value="Genomic_DNA"/>
</dbReference>
<dbReference type="AlphaFoldDB" id="Q2CA20"/>
<dbReference type="eggNOG" id="ENOG5032S01">
    <property type="taxonomic scope" value="Bacteria"/>
</dbReference>
<keyword evidence="2" id="KW-1185">Reference proteome</keyword>
<accession>Q2CA20</accession>
<dbReference type="RefSeq" id="WP_007254134.1">
    <property type="nucleotide sequence ID" value="NZ_CH724107.1"/>
</dbReference>
<gene>
    <name evidence="1" type="ORF">OG2516_03023</name>
</gene>
<protein>
    <submittedName>
        <fullName evidence="1">Uncharacterized protein</fullName>
    </submittedName>
</protein>
<evidence type="ECO:0000313" key="2">
    <source>
        <dbReference type="Proteomes" id="UP000003635"/>
    </source>
</evidence>